<gene>
    <name evidence="1" type="ORF">NEOLI_005348</name>
</gene>
<reference evidence="1 2" key="1">
    <citation type="submission" date="2016-04" db="EMBL/GenBank/DDBJ databases">
        <title>Evolutionary innovation and constraint leading to complex multicellularity in the Ascomycota.</title>
        <authorList>
            <person name="Cisse O."/>
            <person name="Nguyen A."/>
            <person name="Hewitt D.A."/>
            <person name="Jedd G."/>
            <person name="Stajich J.E."/>
        </authorList>
    </citation>
    <scope>NUCLEOTIDE SEQUENCE [LARGE SCALE GENOMIC DNA]</scope>
    <source>
        <strain evidence="1 2">DAH-3</strain>
    </source>
</reference>
<dbReference type="Proteomes" id="UP000186594">
    <property type="component" value="Unassembled WGS sequence"/>
</dbReference>
<organism evidence="1 2">
    <name type="scientific">Neolecta irregularis (strain DAH-3)</name>
    <dbReference type="NCBI Taxonomy" id="1198029"/>
    <lineage>
        <taxon>Eukaryota</taxon>
        <taxon>Fungi</taxon>
        <taxon>Dikarya</taxon>
        <taxon>Ascomycota</taxon>
        <taxon>Taphrinomycotina</taxon>
        <taxon>Neolectales</taxon>
        <taxon>Neolectaceae</taxon>
        <taxon>Neolecta</taxon>
    </lineage>
</organism>
<dbReference type="AlphaFoldDB" id="A0A1U7LM03"/>
<keyword evidence="2" id="KW-1185">Reference proteome</keyword>
<comment type="caution">
    <text evidence="1">The sequence shown here is derived from an EMBL/GenBank/DDBJ whole genome shotgun (WGS) entry which is preliminary data.</text>
</comment>
<accession>A0A1U7LM03</accession>
<sequence>MKVRDLVRLISGSTIRPWLPTMSLLGHLNWLCSSLTSKLGWSISCQASQQVVDAAGVMEHVYSSRGGWGTGVSISCAYY</sequence>
<protein>
    <submittedName>
        <fullName evidence="1">Uncharacterized protein</fullName>
    </submittedName>
</protein>
<evidence type="ECO:0000313" key="1">
    <source>
        <dbReference type="EMBL" id="OLL23613.1"/>
    </source>
</evidence>
<dbReference type="EMBL" id="LXFE01001427">
    <property type="protein sequence ID" value="OLL23613.1"/>
    <property type="molecule type" value="Genomic_DNA"/>
</dbReference>
<proteinExistence type="predicted"/>
<evidence type="ECO:0000313" key="2">
    <source>
        <dbReference type="Proteomes" id="UP000186594"/>
    </source>
</evidence>
<name>A0A1U7LM03_NEOID</name>